<feature type="compositionally biased region" description="Low complexity" evidence="1">
    <location>
        <begin position="19"/>
        <end position="38"/>
    </location>
</feature>
<comment type="caution">
    <text evidence="2">The sequence shown here is derived from an EMBL/GenBank/DDBJ whole genome shotgun (WGS) entry which is preliminary data.</text>
</comment>
<feature type="non-terminal residue" evidence="2">
    <location>
        <position position="1"/>
    </location>
</feature>
<dbReference type="Proteomes" id="UP001597171">
    <property type="component" value="Unassembled WGS sequence"/>
</dbReference>
<reference evidence="3" key="1">
    <citation type="journal article" date="2019" name="Int. J. Syst. Evol. Microbiol.">
        <title>The Global Catalogue of Microorganisms (GCM) 10K type strain sequencing project: providing services to taxonomists for standard genome sequencing and annotation.</title>
        <authorList>
            <consortium name="The Broad Institute Genomics Platform"/>
            <consortium name="The Broad Institute Genome Sequencing Center for Infectious Disease"/>
            <person name="Wu L."/>
            <person name="Ma J."/>
        </authorList>
    </citation>
    <scope>NUCLEOTIDE SEQUENCE [LARGE SCALE GENOMIC DNA]</scope>
    <source>
        <strain evidence="3">CCUG 61696</strain>
    </source>
</reference>
<gene>
    <name evidence="2" type="ORF">ACFQ4O_18045</name>
</gene>
<organism evidence="2 3">
    <name type="scientific">Methylopila musalis</name>
    <dbReference type="NCBI Taxonomy" id="1134781"/>
    <lineage>
        <taxon>Bacteria</taxon>
        <taxon>Pseudomonadati</taxon>
        <taxon>Pseudomonadota</taxon>
        <taxon>Alphaproteobacteria</taxon>
        <taxon>Hyphomicrobiales</taxon>
        <taxon>Methylopilaceae</taxon>
        <taxon>Methylopila</taxon>
    </lineage>
</organism>
<feature type="region of interest" description="Disordered" evidence="1">
    <location>
        <begin position="18"/>
        <end position="57"/>
    </location>
</feature>
<dbReference type="EMBL" id="JBHTMX010000415">
    <property type="protein sequence ID" value="MFD1333912.1"/>
    <property type="molecule type" value="Genomic_DNA"/>
</dbReference>
<keyword evidence="3" id="KW-1185">Reference proteome</keyword>
<sequence length="70" mass="7154">GGWMKSVGGLFGGEEKPAAVEAPAAAPVTPVSAPAEAAPVKRDRSARMPDAFRPSSKIDPRVTSAFAAFD</sequence>
<proteinExistence type="predicted"/>
<accession>A0ABW3ZC55</accession>
<evidence type="ECO:0000313" key="2">
    <source>
        <dbReference type="EMBL" id="MFD1333912.1"/>
    </source>
</evidence>
<name>A0ABW3ZC55_9HYPH</name>
<evidence type="ECO:0000256" key="1">
    <source>
        <dbReference type="SAM" id="MobiDB-lite"/>
    </source>
</evidence>
<protein>
    <submittedName>
        <fullName evidence="2">Uncharacterized protein</fullName>
    </submittedName>
</protein>
<evidence type="ECO:0000313" key="3">
    <source>
        <dbReference type="Proteomes" id="UP001597171"/>
    </source>
</evidence>